<name>A0A420Y8P7_9PEZI</name>
<feature type="chain" id="PRO_5019300268" evidence="3">
    <location>
        <begin position="22"/>
        <end position="448"/>
    </location>
</feature>
<keyword evidence="2" id="KW-0812">Transmembrane</keyword>
<keyword evidence="5" id="KW-1185">Reference proteome</keyword>
<dbReference type="EMBL" id="QVQW01000032">
    <property type="protein sequence ID" value="RKU44274.1"/>
    <property type="molecule type" value="Genomic_DNA"/>
</dbReference>
<organism evidence="4 5">
    <name type="scientific">Coniochaeta pulveracea</name>
    <dbReference type="NCBI Taxonomy" id="177199"/>
    <lineage>
        <taxon>Eukaryota</taxon>
        <taxon>Fungi</taxon>
        <taxon>Dikarya</taxon>
        <taxon>Ascomycota</taxon>
        <taxon>Pezizomycotina</taxon>
        <taxon>Sordariomycetes</taxon>
        <taxon>Sordariomycetidae</taxon>
        <taxon>Coniochaetales</taxon>
        <taxon>Coniochaetaceae</taxon>
        <taxon>Coniochaeta</taxon>
    </lineage>
</organism>
<protein>
    <submittedName>
        <fullName evidence="4">Uncharacterized protein</fullName>
    </submittedName>
</protein>
<comment type="caution">
    <text evidence="4">The sequence shown here is derived from an EMBL/GenBank/DDBJ whole genome shotgun (WGS) entry which is preliminary data.</text>
</comment>
<dbReference type="AlphaFoldDB" id="A0A420Y8P7"/>
<evidence type="ECO:0000256" key="1">
    <source>
        <dbReference type="SAM" id="MobiDB-lite"/>
    </source>
</evidence>
<feature type="transmembrane region" description="Helical" evidence="2">
    <location>
        <begin position="243"/>
        <end position="269"/>
    </location>
</feature>
<gene>
    <name evidence="4" type="ORF">DL546_000987</name>
</gene>
<keyword evidence="3" id="KW-0732">Signal</keyword>
<accession>A0A420Y8P7</accession>
<evidence type="ECO:0000256" key="2">
    <source>
        <dbReference type="SAM" id="Phobius"/>
    </source>
</evidence>
<sequence>MPLAAAFLWTLFTISTQISWATGIHGLGHHGNDTGYMDLDRLYRRDVCSDQYGSDSAVSQCVPSSTICCVKKGQLFPSCEQHMDKGWCCLGDGQDDECYVDQPSVCGDKFAVTCTNKLESGTSKACCPRLTACVPGYTFSDSFVRCQMLYPDLQLAAAAFQSTVSSSSRTSTVTTTFTVAPSVTVLSSTRSTSTTSTPTASPTPQSSSSSSAPSSQTASTATTTAIETVQPSQTASPSKGPTITITITISIVVTLVVVIPLPFLFLFLLRRRKAQMKEKTISPASSRPETPDHEKWSANEPYTGTQELPTAPPQRPVETDGTVLYPPVEVPGSEIPPEGPQEVVGSDPARRPMEMLGSDPSTRPVEMMGSSRHAVEVLASDRHPVEMMGSTTRAVKVMGSDPDSWNPVNVAKALEELVGYPQAWSPVEVMGSTHQPVELPERYSSSWI</sequence>
<keyword evidence="2" id="KW-1133">Transmembrane helix</keyword>
<feature type="signal peptide" evidence="3">
    <location>
        <begin position="1"/>
        <end position="21"/>
    </location>
</feature>
<proteinExistence type="predicted"/>
<dbReference type="OrthoDB" id="3554783at2759"/>
<reference evidence="4 5" key="1">
    <citation type="submission" date="2018-08" db="EMBL/GenBank/DDBJ databases">
        <title>Draft genome of the lignicolous fungus Coniochaeta pulveracea.</title>
        <authorList>
            <person name="Borstlap C.J."/>
            <person name="De Witt R.N."/>
            <person name="Botha A."/>
            <person name="Volschenk H."/>
        </authorList>
    </citation>
    <scope>NUCLEOTIDE SEQUENCE [LARGE SCALE GENOMIC DNA]</scope>
    <source>
        <strain evidence="4 5">CAB683</strain>
    </source>
</reference>
<evidence type="ECO:0000256" key="3">
    <source>
        <dbReference type="SAM" id="SignalP"/>
    </source>
</evidence>
<feature type="compositionally biased region" description="Low complexity" evidence="1">
    <location>
        <begin position="188"/>
        <end position="225"/>
    </location>
</feature>
<feature type="compositionally biased region" description="Polar residues" evidence="1">
    <location>
        <begin position="226"/>
        <end position="239"/>
    </location>
</feature>
<feature type="region of interest" description="Disordered" evidence="1">
    <location>
        <begin position="188"/>
        <end position="240"/>
    </location>
</feature>
<evidence type="ECO:0000313" key="4">
    <source>
        <dbReference type="EMBL" id="RKU44274.1"/>
    </source>
</evidence>
<feature type="region of interest" description="Disordered" evidence="1">
    <location>
        <begin position="277"/>
        <end position="352"/>
    </location>
</feature>
<dbReference type="Proteomes" id="UP000275385">
    <property type="component" value="Unassembled WGS sequence"/>
</dbReference>
<keyword evidence="2" id="KW-0472">Membrane</keyword>
<evidence type="ECO:0000313" key="5">
    <source>
        <dbReference type="Proteomes" id="UP000275385"/>
    </source>
</evidence>